<proteinExistence type="predicted"/>
<gene>
    <name evidence="2" type="ORF">I5731_16540</name>
</gene>
<sequence>MKLEIKKIGNSTGVILPKELLARLKLAQGDWLHVTELPDRSVKLGPYDPDHAEAMEVARELFREYQDTFKALAK</sequence>
<dbReference type="InterPro" id="IPR013432">
    <property type="entry name" value="Doc_partner"/>
</dbReference>
<dbReference type="GO" id="GO:0003677">
    <property type="term" value="F:DNA binding"/>
    <property type="evidence" value="ECO:0007669"/>
    <property type="project" value="InterPro"/>
</dbReference>
<dbReference type="InterPro" id="IPR007159">
    <property type="entry name" value="SpoVT-AbrB_dom"/>
</dbReference>
<reference evidence="2" key="1">
    <citation type="submission" date="2020-12" db="EMBL/GenBank/DDBJ databases">
        <title>Methylobrevis albus sp. nov., isolated from fresh water lack sediment.</title>
        <authorList>
            <person name="Zou Q."/>
        </authorList>
    </citation>
    <scope>NUCLEOTIDE SEQUENCE</scope>
    <source>
        <strain evidence="2">L22</strain>
    </source>
</reference>
<dbReference type="Gene3D" id="2.10.260.10">
    <property type="match status" value="1"/>
</dbReference>
<dbReference type="SUPFAM" id="SSF89447">
    <property type="entry name" value="AbrB/MazE/MraZ-like"/>
    <property type="match status" value="1"/>
</dbReference>
<dbReference type="AlphaFoldDB" id="A0A931I4Q5"/>
<evidence type="ECO:0000313" key="3">
    <source>
        <dbReference type="Proteomes" id="UP000631694"/>
    </source>
</evidence>
<name>A0A931I4Q5_9HYPH</name>
<evidence type="ECO:0000313" key="2">
    <source>
        <dbReference type="EMBL" id="MBH0239434.1"/>
    </source>
</evidence>
<dbReference type="RefSeq" id="WP_197312510.1">
    <property type="nucleotide sequence ID" value="NZ_JADZLT010000054.1"/>
</dbReference>
<dbReference type="Proteomes" id="UP000631694">
    <property type="component" value="Unassembled WGS sequence"/>
</dbReference>
<dbReference type="EMBL" id="JADZLT010000054">
    <property type="protein sequence ID" value="MBH0239434.1"/>
    <property type="molecule type" value="Genomic_DNA"/>
</dbReference>
<feature type="domain" description="SpoVT-AbrB" evidence="1">
    <location>
        <begin position="5"/>
        <end position="49"/>
    </location>
</feature>
<dbReference type="InterPro" id="IPR037914">
    <property type="entry name" value="SpoVT-AbrB_sf"/>
</dbReference>
<evidence type="ECO:0000259" key="1">
    <source>
        <dbReference type="Pfam" id="PF04014"/>
    </source>
</evidence>
<accession>A0A931I4Q5</accession>
<dbReference type="Pfam" id="PF04014">
    <property type="entry name" value="MazE_antitoxin"/>
    <property type="match status" value="1"/>
</dbReference>
<organism evidence="2 3">
    <name type="scientific">Methylobrevis albus</name>
    <dbReference type="NCBI Taxonomy" id="2793297"/>
    <lineage>
        <taxon>Bacteria</taxon>
        <taxon>Pseudomonadati</taxon>
        <taxon>Pseudomonadota</taxon>
        <taxon>Alphaproteobacteria</taxon>
        <taxon>Hyphomicrobiales</taxon>
        <taxon>Pleomorphomonadaceae</taxon>
        <taxon>Methylobrevis</taxon>
    </lineage>
</organism>
<dbReference type="NCBIfam" id="TIGR02609">
    <property type="entry name" value="doc_partner"/>
    <property type="match status" value="1"/>
</dbReference>
<protein>
    <submittedName>
        <fullName evidence="2">AbrB family transcriptional regulator</fullName>
    </submittedName>
</protein>
<comment type="caution">
    <text evidence="2">The sequence shown here is derived from an EMBL/GenBank/DDBJ whole genome shotgun (WGS) entry which is preliminary data.</text>
</comment>
<keyword evidence="3" id="KW-1185">Reference proteome</keyword>